<protein>
    <submittedName>
        <fullName evidence="1">Uncharacterized protein</fullName>
    </submittedName>
</protein>
<dbReference type="Proteomes" id="UP000325577">
    <property type="component" value="Linkage Group LG1"/>
</dbReference>
<dbReference type="AlphaFoldDB" id="A0A5J5BX72"/>
<name>A0A5J5BX72_9ASTE</name>
<gene>
    <name evidence="1" type="ORF">F0562_002964</name>
</gene>
<dbReference type="OrthoDB" id="1596199at2759"/>
<evidence type="ECO:0000313" key="1">
    <source>
        <dbReference type="EMBL" id="KAA8546297.1"/>
    </source>
</evidence>
<evidence type="ECO:0000313" key="2">
    <source>
        <dbReference type="Proteomes" id="UP000325577"/>
    </source>
</evidence>
<dbReference type="EMBL" id="CM018032">
    <property type="protein sequence ID" value="KAA8546297.1"/>
    <property type="molecule type" value="Genomic_DNA"/>
</dbReference>
<organism evidence="1 2">
    <name type="scientific">Nyssa sinensis</name>
    <dbReference type="NCBI Taxonomy" id="561372"/>
    <lineage>
        <taxon>Eukaryota</taxon>
        <taxon>Viridiplantae</taxon>
        <taxon>Streptophyta</taxon>
        <taxon>Embryophyta</taxon>
        <taxon>Tracheophyta</taxon>
        <taxon>Spermatophyta</taxon>
        <taxon>Magnoliopsida</taxon>
        <taxon>eudicotyledons</taxon>
        <taxon>Gunneridae</taxon>
        <taxon>Pentapetalae</taxon>
        <taxon>asterids</taxon>
        <taxon>Cornales</taxon>
        <taxon>Nyssaceae</taxon>
        <taxon>Nyssa</taxon>
    </lineage>
</organism>
<keyword evidence="2" id="KW-1185">Reference proteome</keyword>
<accession>A0A5J5BX72</accession>
<proteinExistence type="predicted"/>
<sequence length="72" mass="7810">MEDIEDLLVGSGGAPPGFRLPLAAAVGVNPNRKKIQPNLRKASLVEDSLTTPRSLKIPGTQDNLYEGFWMFA</sequence>
<reference evidence="1 2" key="1">
    <citation type="submission" date="2019-09" db="EMBL/GenBank/DDBJ databases">
        <title>A chromosome-level genome assembly of the Chinese tupelo Nyssa sinensis.</title>
        <authorList>
            <person name="Yang X."/>
            <person name="Kang M."/>
            <person name="Yang Y."/>
            <person name="Xiong H."/>
            <person name="Wang M."/>
            <person name="Zhang Z."/>
            <person name="Wang Z."/>
            <person name="Wu H."/>
            <person name="Ma T."/>
            <person name="Liu J."/>
            <person name="Xi Z."/>
        </authorList>
    </citation>
    <scope>NUCLEOTIDE SEQUENCE [LARGE SCALE GENOMIC DNA]</scope>
    <source>
        <strain evidence="1">J267</strain>
        <tissue evidence="1">Leaf</tissue>
    </source>
</reference>